<dbReference type="Proteomes" id="UP001359886">
    <property type="component" value="Unassembled WGS sequence"/>
</dbReference>
<proteinExistence type="predicted"/>
<keyword evidence="3" id="KW-0808">Transferase</keyword>
<dbReference type="Gene3D" id="3.40.50.2000">
    <property type="entry name" value="Glycogen Phosphorylase B"/>
    <property type="match status" value="2"/>
</dbReference>
<name>A0AAW9RAK4_9GAMM</name>
<dbReference type="GO" id="GO:0016757">
    <property type="term" value="F:glycosyltransferase activity"/>
    <property type="evidence" value="ECO:0007669"/>
    <property type="project" value="UniProtKB-KW"/>
</dbReference>
<protein>
    <submittedName>
        <fullName evidence="3">Glycosyltransferase family 4 protein</fullName>
        <ecNumber evidence="3">2.4.-.-</ecNumber>
    </submittedName>
</protein>
<gene>
    <name evidence="3" type="ORF">V3330_04640</name>
</gene>
<dbReference type="Pfam" id="PF00534">
    <property type="entry name" value="Glycos_transf_1"/>
    <property type="match status" value="1"/>
</dbReference>
<organism evidence="3 4">
    <name type="scientific">Elongatibacter sediminis</name>
    <dbReference type="NCBI Taxonomy" id="3119006"/>
    <lineage>
        <taxon>Bacteria</taxon>
        <taxon>Pseudomonadati</taxon>
        <taxon>Pseudomonadota</taxon>
        <taxon>Gammaproteobacteria</taxon>
        <taxon>Chromatiales</taxon>
        <taxon>Wenzhouxiangellaceae</taxon>
        <taxon>Elongatibacter</taxon>
    </lineage>
</organism>
<dbReference type="EC" id="2.4.-.-" evidence="3"/>
<evidence type="ECO:0000259" key="2">
    <source>
        <dbReference type="Pfam" id="PF13439"/>
    </source>
</evidence>
<feature type="domain" description="Glycosyltransferase subfamily 4-like N-terminal" evidence="2">
    <location>
        <begin position="19"/>
        <end position="177"/>
    </location>
</feature>
<dbReference type="PANTHER" id="PTHR12526">
    <property type="entry name" value="GLYCOSYLTRANSFERASE"/>
    <property type="match status" value="1"/>
</dbReference>
<feature type="domain" description="Glycosyl transferase family 1" evidence="1">
    <location>
        <begin position="187"/>
        <end position="362"/>
    </location>
</feature>
<dbReference type="InterPro" id="IPR001296">
    <property type="entry name" value="Glyco_trans_1"/>
</dbReference>
<comment type="caution">
    <text evidence="3">The sequence shown here is derived from an EMBL/GenBank/DDBJ whole genome shotgun (WGS) entry which is preliminary data.</text>
</comment>
<evidence type="ECO:0000313" key="3">
    <source>
        <dbReference type="EMBL" id="MEJ8566902.1"/>
    </source>
</evidence>
<reference evidence="3 4" key="1">
    <citation type="submission" date="2024-02" db="EMBL/GenBank/DDBJ databases">
        <title>A novel Wenzhouxiangellaceae bacterium, isolated from coastal sediments.</title>
        <authorList>
            <person name="Du Z.-J."/>
            <person name="Ye Y.-Q."/>
            <person name="Zhang X.-Y."/>
        </authorList>
    </citation>
    <scope>NUCLEOTIDE SEQUENCE [LARGE SCALE GENOMIC DNA]</scope>
    <source>
        <strain evidence="3 4">CH-27</strain>
    </source>
</reference>
<accession>A0AAW9RAK4</accession>
<evidence type="ECO:0000313" key="4">
    <source>
        <dbReference type="Proteomes" id="UP001359886"/>
    </source>
</evidence>
<dbReference type="AlphaFoldDB" id="A0AAW9RAK4"/>
<dbReference type="EMBL" id="JAZHOG010000002">
    <property type="protein sequence ID" value="MEJ8566902.1"/>
    <property type="molecule type" value="Genomic_DNA"/>
</dbReference>
<dbReference type="SUPFAM" id="SSF53756">
    <property type="entry name" value="UDP-Glycosyltransferase/glycogen phosphorylase"/>
    <property type="match status" value="1"/>
</dbReference>
<dbReference type="InterPro" id="IPR028098">
    <property type="entry name" value="Glyco_trans_4-like_N"/>
</dbReference>
<dbReference type="GO" id="GO:1901135">
    <property type="term" value="P:carbohydrate derivative metabolic process"/>
    <property type="evidence" value="ECO:0007669"/>
    <property type="project" value="UniProtKB-ARBA"/>
</dbReference>
<keyword evidence="3" id="KW-0328">Glycosyltransferase</keyword>
<keyword evidence="4" id="KW-1185">Reference proteome</keyword>
<sequence>MTGRLTRKYLFALGHYGHMGGAERQAFHLIRYLRERRDARIAVLGWYGTEGPLAEALREWGCELFTFPYQGMAPKASKAWNLFQLARFIKSSIRPDYILPFVAVHSKPICQIWRLTGARYAWWNQQDEGRGLFGTGAERRALLNAAHITSNSWAGSEFLAQTYRIPKERILTYNNGTELPDTDRLQPTWRKQLGISSGTPLVSMVANITPYKDHATLLQAWRVVLQSWSGEMRPAPVLALVGHQKVATQVARLKVLAFDMGLGTSVRFIGSIDTVKELMCESDLVVHSSLKEGCPNAVCEAMALGKPVVATDIPGTRQALDESTWRDCLAAPKDAEALAQRILTMLKNPDMSADLGARNRQRIKQHFSIEGMCAFFLSLLEQDAAPANSRHA</sequence>
<evidence type="ECO:0000259" key="1">
    <source>
        <dbReference type="Pfam" id="PF00534"/>
    </source>
</evidence>
<dbReference type="Pfam" id="PF13439">
    <property type="entry name" value="Glyco_transf_4"/>
    <property type="match status" value="1"/>
</dbReference>
<dbReference type="CDD" id="cd03801">
    <property type="entry name" value="GT4_PimA-like"/>
    <property type="match status" value="1"/>
</dbReference>